<dbReference type="HAMAP" id="MF_01940">
    <property type="entry name" value="RNA_CPDase"/>
    <property type="match status" value="1"/>
</dbReference>
<dbReference type="NCBIfam" id="TIGR02258">
    <property type="entry name" value="2_5_ligase"/>
    <property type="match status" value="1"/>
</dbReference>
<dbReference type="Pfam" id="PF13563">
    <property type="entry name" value="2_5_RNA_ligase2"/>
    <property type="match status" value="1"/>
</dbReference>
<feature type="active site" description="Proton donor" evidence="2">
    <location>
        <position position="47"/>
    </location>
</feature>
<comment type="caution">
    <text evidence="3">The sequence shown here is derived from an EMBL/GenBank/DDBJ whole genome shotgun (WGS) entry which is preliminary data.</text>
</comment>
<evidence type="ECO:0000313" key="4">
    <source>
        <dbReference type="Proteomes" id="UP000248330"/>
    </source>
</evidence>
<feature type="short sequence motif" description="HXTX 2" evidence="2">
    <location>
        <begin position="131"/>
        <end position="134"/>
    </location>
</feature>
<dbReference type="SUPFAM" id="SSF55144">
    <property type="entry name" value="LigT-like"/>
    <property type="match status" value="1"/>
</dbReference>
<dbReference type="AlphaFoldDB" id="A0A318ECF8"/>
<evidence type="ECO:0000256" key="1">
    <source>
        <dbReference type="ARBA" id="ARBA00022801"/>
    </source>
</evidence>
<dbReference type="Gene3D" id="3.90.1140.10">
    <property type="entry name" value="Cyclic phosphodiesterase"/>
    <property type="match status" value="1"/>
</dbReference>
<reference evidence="3 4" key="1">
    <citation type="submission" date="2018-04" db="EMBL/GenBank/DDBJ databases">
        <title>Genomic Encyclopedia of Type Strains, Phase IV (KMG-IV): sequencing the most valuable type-strain genomes for metagenomic binning, comparative biology and taxonomic classification.</title>
        <authorList>
            <person name="Goeker M."/>
        </authorList>
    </citation>
    <scope>NUCLEOTIDE SEQUENCE [LARGE SCALE GENOMIC DNA]</scope>
    <source>
        <strain evidence="3 4">DSM 104150</strain>
    </source>
</reference>
<dbReference type="PANTHER" id="PTHR35561">
    <property type="entry name" value="RNA 2',3'-CYCLIC PHOSPHODIESTERASE"/>
    <property type="match status" value="1"/>
</dbReference>
<gene>
    <name evidence="3" type="ORF">C8D93_10551</name>
</gene>
<dbReference type="GO" id="GO:0004113">
    <property type="term" value="F:2',3'-cyclic-nucleotide 3'-phosphodiesterase activity"/>
    <property type="evidence" value="ECO:0007669"/>
    <property type="project" value="InterPro"/>
</dbReference>
<dbReference type="EC" id="3.1.4.58" evidence="2"/>
<keyword evidence="3" id="KW-0436">Ligase</keyword>
<comment type="similarity">
    <text evidence="2">Belongs to the 2H phosphoesterase superfamily. ThpR family.</text>
</comment>
<comment type="catalytic activity">
    <reaction evidence="2">
        <text>a 3'-end 2',3'-cyclophospho-ribonucleotide-RNA + H2O = a 3'-end 2'-phospho-ribonucleotide-RNA + H(+)</text>
        <dbReference type="Rhea" id="RHEA:11828"/>
        <dbReference type="Rhea" id="RHEA-COMP:10464"/>
        <dbReference type="Rhea" id="RHEA-COMP:17353"/>
        <dbReference type="ChEBI" id="CHEBI:15377"/>
        <dbReference type="ChEBI" id="CHEBI:15378"/>
        <dbReference type="ChEBI" id="CHEBI:83064"/>
        <dbReference type="ChEBI" id="CHEBI:173113"/>
        <dbReference type="EC" id="3.1.4.58"/>
    </reaction>
</comment>
<evidence type="ECO:0000256" key="2">
    <source>
        <dbReference type="HAMAP-Rule" id="MF_01940"/>
    </source>
</evidence>
<evidence type="ECO:0000313" key="3">
    <source>
        <dbReference type="EMBL" id="PXV67695.1"/>
    </source>
</evidence>
<sequence length="196" mass="22136">MPAEPANRLFFALWPDEATREACAEAARQLRLRMQPRGAASVVARYHLTLLFLGDHVPEVAEAAARQAASRVRARPFTLRLDHAGCFRNREVPWWLGSREPPPALNVLYERLRETMLRARVPVQPMRFSPHLTIHRDAGLPLPPTLITPVDWPVSDFVLIRSRLGRGPVVYEEVGRWPLDPAAPEPTPEPGQLDLL</sequence>
<dbReference type="RefSeq" id="WP_110265171.1">
    <property type="nucleotide sequence ID" value="NZ_CAKZQT010000001.1"/>
</dbReference>
<dbReference type="OrthoDB" id="7061261at2"/>
<dbReference type="GO" id="GO:0016874">
    <property type="term" value="F:ligase activity"/>
    <property type="evidence" value="ECO:0007669"/>
    <property type="project" value="UniProtKB-KW"/>
</dbReference>
<proteinExistence type="inferred from homology"/>
<dbReference type="PANTHER" id="PTHR35561:SF1">
    <property type="entry name" value="RNA 2',3'-CYCLIC PHOSPHODIESTERASE"/>
    <property type="match status" value="1"/>
</dbReference>
<organism evidence="3 4">
    <name type="scientific">Sinimarinibacterium flocculans</name>
    <dbReference type="NCBI Taxonomy" id="985250"/>
    <lineage>
        <taxon>Bacteria</taxon>
        <taxon>Pseudomonadati</taxon>
        <taxon>Pseudomonadota</taxon>
        <taxon>Gammaproteobacteria</taxon>
        <taxon>Nevskiales</taxon>
        <taxon>Nevskiaceae</taxon>
        <taxon>Sinimarinibacterium</taxon>
    </lineage>
</organism>
<dbReference type="GO" id="GO:0008664">
    <property type="term" value="F:RNA 2',3'-cyclic 3'-phosphodiesterase activity"/>
    <property type="evidence" value="ECO:0007669"/>
    <property type="project" value="UniProtKB-EC"/>
</dbReference>
<comment type="function">
    <text evidence="2">Hydrolyzes RNA 2',3'-cyclic phosphodiester to an RNA 2'-phosphomonoester.</text>
</comment>
<feature type="short sequence motif" description="HXTX 1" evidence="2">
    <location>
        <begin position="47"/>
        <end position="50"/>
    </location>
</feature>
<dbReference type="Proteomes" id="UP000248330">
    <property type="component" value="Unassembled WGS sequence"/>
</dbReference>
<keyword evidence="1 2" id="KW-0378">Hydrolase</keyword>
<protein>
    <recommendedName>
        <fullName evidence="2">RNA 2',3'-cyclic phosphodiesterase</fullName>
        <shortName evidence="2">RNA 2',3'-CPDase</shortName>
        <ecNumber evidence="2">3.1.4.58</ecNumber>
    </recommendedName>
</protein>
<dbReference type="InterPro" id="IPR009097">
    <property type="entry name" value="Cyclic_Pdiesterase"/>
</dbReference>
<dbReference type="InterPro" id="IPR004175">
    <property type="entry name" value="RNA_CPDase"/>
</dbReference>
<feature type="active site" description="Proton acceptor" evidence="2">
    <location>
        <position position="131"/>
    </location>
</feature>
<accession>A0A318ECF8</accession>
<dbReference type="EMBL" id="QICN01000005">
    <property type="protein sequence ID" value="PXV67695.1"/>
    <property type="molecule type" value="Genomic_DNA"/>
</dbReference>
<name>A0A318ECF8_9GAMM</name>
<keyword evidence="4" id="KW-1185">Reference proteome</keyword>